<keyword evidence="1" id="KW-0472">Membrane</keyword>
<feature type="domain" description="HD-GYP" evidence="2">
    <location>
        <begin position="361"/>
        <end position="559"/>
    </location>
</feature>
<name>A0A7V3J9H9_UNCC3</name>
<dbReference type="PANTHER" id="PTHR45228:SF8">
    <property type="entry name" value="TWO-COMPONENT RESPONSE REGULATOR-RELATED"/>
    <property type="match status" value="1"/>
</dbReference>
<dbReference type="PANTHER" id="PTHR45228">
    <property type="entry name" value="CYCLIC DI-GMP PHOSPHODIESTERASE TM_0186-RELATED"/>
    <property type="match status" value="1"/>
</dbReference>
<organism evidence="3">
    <name type="scientific">candidate division CPR3 bacterium</name>
    <dbReference type="NCBI Taxonomy" id="2268181"/>
    <lineage>
        <taxon>Bacteria</taxon>
        <taxon>Bacteria division CPR3</taxon>
    </lineage>
</organism>
<gene>
    <name evidence="3" type="ORF">ENV41_01660</name>
</gene>
<evidence type="ECO:0000259" key="2">
    <source>
        <dbReference type="PROSITE" id="PS51832"/>
    </source>
</evidence>
<evidence type="ECO:0000313" key="3">
    <source>
        <dbReference type="EMBL" id="HFZ08822.1"/>
    </source>
</evidence>
<proteinExistence type="predicted"/>
<evidence type="ECO:0000256" key="1">
    <source>
        <dbReference type="SAM" id="Phobius"/>
    </source>
</evidence>
<dbReference type="SMART" id="SM00471">
    <property type="entry name" value="HDc"/>
    <property type="match status" value="1"/>
</dbReference>
<comment type="caution">
    <text evidence="3">The sequence shown here is derived from an EMBL/GenBank/DDBJ whole genome shotgun (WGS) entry which is preliminary data.</text>
</comment>
<sequence>MKPIRKRVAIVLGGILIPVIITFGVLHLYYTEDRINRLAVNIERKIPGRVELILNQTINEIYTGSKGRRQYFDSLLLSNVQIFEDLMRVSPENISNVLIVLKNQFLNSLPDSFYNNIELSVIDSNGVVVYSTKKEFLNLDLKEFGTLWDSVRSLIKGATYFIPVSFSSRDAKMRTYLYTRINSKYYLDLSLDVNPTVYKASIERLRKLSVFMKDIGIYNVGKKPLLEYFPPYPDRTFRSHPFYRDLEETMYFYVGSTKLAGLLFVRLDFYPLFSVFLFNLLVYAILITTLSVVARYFEKLVIEESSTLTNLTEMVKNLEDPKKIEKKIYTEEVFDLIRVLHTYVVRTKEKIKENEVLLKKFRGAFYNFSEKLAILAERFDPEDAGHLKRVRYLTKLILDNMEIDEDYKNSIVEFSILHDIGKIFIPASLLNKSGPLTEEERELVRKHTIYAERLLSHPELKIAREIAVYHHENYDGTGYPFGLKGEEIPFPARVVKVVNTYDVLRSDRPYKKGLSHEAALKILLVGDKKTRPSHFDPKIFSIFLKVCSKGDPYEGLGEI</sequence>
<reference evidence="3" key="1">
    <citation type="journal article" date="2020" name="mSystems">
        <title>Genome- and Community-Level Interaction Insights into Carbon Utilization and Element Cycling Functions of Hydrothermarchaeota in Hydrothermal Sediment.</title>
        <authorList>
            <person name="Zhou Z."/>
            <person name="Liu Y."/>
            <person name="Xu W."/>
            <person name="Pan J."/>
            <person name="Luo Z.H."/>
            <person name="Li M."/>
        </authorList>
    </citation>
    <scope>NUCLEOTIDE SEQUENCE [LARGE SCALE GENOMIC DNA]</scope>
    <source>
        <strain evidence="3">SpSt-757</strain>
    </source>
</reference>
<dbReference type="CDD" id="cd00077">
    <property type="entry name" value="HDc"/>
    <property type="match status" value="1"/>
</dbReference>
<feature type="transmembrane region" description="Helical" evidence="1">
    <location>
        <begin position="276"/>
        <end position="297"/>
    </location>
</feature>
<dbReference type="AlphaFoldDB" id="A0A7V3J9H9"/>
<feature type="transmembrane region" description="Helical" evidence="1">
    <location>
        <begin position="7"/>
        <end position="30"/>
    </location>
</feature>
<dbReference type="Gene3D" id="1.10.3210.10">
    <property type="entry name" value="Hypothetical protein af1432"/>
    <property type="match status" value="1"/>
</dbReference>
<dbReference type="InterPro" id="IPR052020">
    <property type="entry name" value="Cyclic_di-GMP/3'3'-cGAMP_PDE"/>
</dbReference>
<dbReference type="Pfam" id="PF13487">
    <property type="entry name" value="HD_5"/>
    <property type="match status" value="1"/>
</dbReference>
<keyword evidence="1" id="KW-1133">Transmembrane helix</keyword>
<dbReference type="InterPro" id="IPR003607">
    <property type="entry name" value="HD/PDEase_dom"/>
</dbReference>
<accession>A0A7V3J9H9</accession>
<dbReference type="PROSITE" id="PS51832">
    <property type="entry name" value="HD_GYP"/>
    <property type="match status" value="1"/>
</dbReference>
<dbReference type="SUPFAM" id="SSF109604">
    <property type="entry name" value="HD-domain/PDEase-like"/>
    <property type="match status" value="1"/>
</dbReference>
<protein>
    <submittedName>
        <fullName evidence="3">HD-GYP domain-containing protein</fullName>
    </submittedName>
</protein>
<keyword evidence="1" id="KW-0812">Transmembrane</keyword>
<dbReference type="EMBL" id="DTGG01000056">
    <property type="protein sequence ID" value="HFZ08822.1"/>
    <property type="molecule type" value="Genomic_DNA"/>
</dbReference>
<dbReference type="InterPro" id="IPR037522">
    <property type="entry name" value="HD_GYP_dom"/>
</dbReference>